<dbReference type="HAMAP" id="MF_00929">
    <property type="entry name" value="Cellobiose_2_epim"/>
    <property type="match status" value="1"/>
</dbReference>
<dbReference type="PANTHER" id="PTHR15108">
    <property type="entry name" value="N-ACYLGLUCOSAMINE-2-EPIMERASE"/>
    <property type="match status" value="1"/>
</dbReference>
<comment type="similarity">
    <text evidence="2">Belongs to the N-acylglucosamine 2-epimerase family.</text>
</comment>
<dbReference type="RefSeq" id="WP_302723727.1">
    <property type="nucleotide sequence ID" value="NZ_JAULRU010000692.1"/>
</dbReference>
<comment type="caution">
    <text evidence="5">The sequence shown here is derived from an EMBL/GenBank/DDBJ whole genome shotgun (WGS) entry which is preliminary data.</text>
</comment>
<dbReference type="InterPro" id="IPR012341">
    <property type="entry name" value="6hp_glycosidase-like_sf"/>
</dbReference>
<dbReference type="InterPro" id="IPR028584">
    <property type="entry name" value="Cellobiose_2_epim"/>
</dbReference>
<dbReference type="InterPro" id="IPR010819">
    <property type="entry name" value="AGE/CE"/>
</dbReference>
<sequence length="407" mass="46852">MQQADTTQPSSVALSAAACDAELDNIARWWLRYGIDNTFGGFAAEISQDNRINNSAPKGLVLNARILWFFSEAAHYTGNPEYRAGAERAFAYIQRYFFDAQAGGYFWSLNPDGSVCDDKKQVYAQAFVIYALAAYVEMCGDQSALEAAMQCFALIEQHCVDREGEGYLEAYTRHWGVIDDVRLSEKDLNYPKTMNTHLHVVEAYTKLYQVHRTVEVGLALAYGIDLIDKYMINRDSFHLRMFMGANWNDHSPEFTYGHDIECAWLLYKALVSLDDKDRIERLLPDILALARTCQREALDEFGAVLDGEVKATGKVHRDRVWWVQAEAMVGFLYAWKLSQDESYLRNAQMLWSFIQQYQLDHEHGEWNWHCSLDEIDEDRDYKVGFWKGPYHNGRAMIEAAKLLQEKV</sequence>
<gene>
    <name evidence="5" type="ORF">SCD92_12480</name>
</gene>
<protein>
    <recommendedName>
        <fullName evidence="4">Cellobiose 2-epimerase</fullName>
        <shortName evidence="4">CE</shortName>
        <ecNumber evidence="4">5.1.3.11</ecNumber>
    </recommendedName>
</protein>
<comment type="catalytic activity">
    <reaction evidence="1 4">
        <text>D-cellobiose = beta-D-glucosyl-(1-&gt;4)-D-mannopyranose</text>
        <dbReference type="Rhea" id="RHEA:23384"/>
        <dbReference type="ChEBI" id="CHEBI:17057"/>
        <dbReference type="ChEBI" id="CHEBI:47931"/>
        <dbReference type="EC" id="5.1.3.11"/>
    </reaction>
</comment>
<dbReference type="SUPFAM" id="SSF48208">
    <property type="entry name" value="Six-hairpin glycosidases"/>
    <property type="match status" value="1"/>
</dbReference>
<dbReference type="Pfam" id="PF07221">
    <property type="entry name" value="GlcNAc_2-epim"/>
    <property type="match status" value="1"/>
</dbReference>
<dbReference type="Proteomes" id="UP001273505">
    <property type="component" value="Unassembled WGS sequence"/>
</dbReference>
<evidence type="ECO:0000256" key="1">
    <source>
        <dbReference type="ARBA" id="ARBA00001470"/>
    </source>
</evidence>
<name>A0ABU4S1A4_9GAMM</name>
<dbReference type="EMBL" id="JAXAFO010000020">
    <property type="protein sequence ID" value="MDX6850181.1"/>
    <property type="molecule type" value="Genomic_DNA"/>
</dbReference>
<proteinExistence type="inferred from homology"/>
<evidence type="ECO:0000256" key="4">
    <source>
        <dbReference type="HAMAP-Rule" id="MF_00929"/>
    </source>
</evidence>
<dbReference type="EC" id="5.1.3.11" evidence="4"/>
<keyword evidence="6" id="KW-1185">Reference proteome</keyword>
<keyword evidence="3 4" id="KW-0413">Isomerase</keyword>
<comment type="similarity">
    <text evidence="4">Belongs to the cellobiose 2-epimerase family.</text>
</comment>
<comment type="function">
    <text evidence="4">Catalyzes the reversible epimerization of cellobiose to 4-O-beta-D-glucopyranosyl-D-mannose (Glc-Man).</text>
</comment>
<dbReference type="InterPro" id="IPR008928">
    <property type="entry name" value="6-hairpin_glycosidase_sf"/>
</dbReference>
<accession>A0ABU4S1A4</accession>
<evidence type="ECO:0000256" key="3">
    <source>
        <dbReference type="ARBA" id="ARBA00023235"/>
    </source>
</evidence>
<evidence type="ECO:0000313" key="5">
    <source>
        <dbReference type="EMBL" id="MDX6850181.1"/>
    </source>
</evidence>
<dbReference type="Gene3D" id="1.50.10.10">
    <property type="match status" value="1"/>
</dbReference>
<organism evidence="5 6">
    <name type="scientific">Gilvimarinus gilvus</name>
    <dbReference type="NCBI Taxonomy" id="3058038"/>
    <lineage>
        <taxon>Bacteria</taxon>
        <taxon>Pseudomonadati</taxon>
        <taxon>Pseudomonadota</taxon>
        <taxon>Gammaproteobacteria</taxon>
        <taxon>Cellvibrionales</taxon>
        <taxon>Cellvibrionaceae</taxon>
        <taxon>Gilvimarinus</taxon>
    </lineage>
</organism>
<evidence type="ECO:0000313" key="6">
    <source>
        <dbReference type="Proteomes" id="UP001273505"/>
    </source>
</evidence>
<reference evidence="5 6" key="1">
    <citation type="submission" date="2023-11" db="EMBL/GenBank/DDBJ databases">
        <title>Gilvimarinus fulvus sp. nov., isolated from the surface of Kelp.</title>
        <authorList>
            <person name="Sun Y.Y."/>
            <person name="Gong Y."/>
            <person name="Du Z.J."/>
        </authorList>
    </citation>
    <scope>NUCLEOTIDE SEQUENCE [LARGE SCALE GENOMIC DNA]</scope>
    <source>
        <strain evidence="5 6">SDUM040013</strain>
    </source>
</reference>
<evidence type="ECO:0000256" key="2">
    <source>
        <dbReference type="ARBA" id="ARBA00008558"/>
    </source>
</evidence>